<dbReference type="VEuPathDB" id="FungiDB:A1O7_09056"/>
<dbReference type="Proteomes" id="UP000019473">
    <property type="component" value="Unassembled WGS sequence"/>
</dbReference>
<keyword evidence="3" id="KW-1185">Reference proteome</keyword>
<evidence type="ECO:0000313" key="3">
    <source>
        <dbReference type="Proteomes" id="UP000019473"/>
    </source>
</evidence>
<organism evidence="2 3">
    <name type="scientific">Cladophialophora yegresii CBS 114405</name>
    <dbReference type="NCBI Taxonomy" id="1182544"/>
    <lineage>
        <taxon>Eukaryota</taxon>
        <taxon>Fungi</taxon>
        <taxon>Dikarya</taxon>
        <taxon>Ascomycota</taxon>
        <taxon>Pezizomycotina</taxon>
        <taxon>Eurotiomycetes</taxon>
        <taxon>Chaetothyriomycetidae</taxon>
        <taxon>Chaetothyriales</taxon>
        <taxon>Herpotrichiellaceae</taxon>
        <taxon>Cladophialophora</taxon>
    </lineage>
</organism>
<dbReference type="STRING" id="1182544.W9VSX6"/>
<dbReference type="OrthoDB" id="4154465at2759"/>
<protein>
    <submittedName>
        <fullName evidence="2">Uncharacterized protein</fullName>
    </submittedName>
</protein>
<proteinExistence type="predicted"/>
<dbReference type="eggNOG" id="ENOG502SSYB">
    <property type="taxonomic scope" value="Eukaryota"/>
</dbReference>
<reference evidence="2 3" key="1">
    <citation type="submission" date="2013-03" db="EMBL/GenBank/DDBJ databases">
        <title>The Genome Sequence of Cladophialophora yegresii CBS 114405.</title>
        <authorList>
            <consortium name="The Broad Institute Genomics Platform"/>
            <person name="Cuomo C."/>
            <person name="de Hoog S."/>
            <person name="Gorbushina A."/>
            <person name="Walker B."/>
            <person name="Young S.K."/>
            <person name="Zeng Q."/>
            <person name="Gargeya S."/>
            <person name="Fitzgerald M."/>
            <person name="Haas B."/>
            <person name="Abouelleil A."/>
            <person name="Allen A.W."/>
            <person name="Alvarado L."/>
            <person name="Arachchi H.M."/>
            <person name="Berlin A.M."/>
            <person name="Chapman S.B."/>
            <person name="Gainer-Dewar J."/>
            <person name="Goldberg J."/>
            <person name="Griggs A."/>
            <person name="Gujja S."/>
            <person name="Hansen M."/>
            <person name="Howarth C."/>
            <person name="Imamovic A."/>
            <person name="Ireland A."/>
            <person name="Larimer J."/>
            <person name="McCowan C."/>
            <person name="Murphy C."/>
            <person name="Pearson M."/>
            <person name="Poon T.W."/>
            <person name="Priest M."/>
            <person name="Roberts A."/>
            <person name="Saif S."/>
            <person name="Shea T."/>
            <person name="Sisk P."/>
            <person name="Sykes S."/>
            <person name="Wortman J."/>
            <person name="Nusbaum C."/>
            <person name="Birren B."/>
        </authorList>
    </citation>
    <scope>NUCLEOTIDE SEQUENCE [LARGE SCALE GENOMIC DNA]</scope>
    <source>
        <strain evidence="2 3">CBS 114405</strain>
    </source>
</reference>
<gene>
    <name evidence="2" type="ORF">A1O7_09056</name>
</gene>
<feature type="compositionally biased region" description="Basic and acidic residues" evidence="1">
    <location>
        <begin position="1"/>
        <end position="11"/>
    </location>
</feature>
<dbReference type="RefSeq" id="XP_007761235.1">
    <property type="nucleotide sequence ID" value="XM_007763045.1"/>
</dbReference>
<sequence length="531" mass="61252">MFCFREDSEKHRVGRKPRGSSGKDPNRVAKFVPHFHSSRNEDSTRKNDDPRQYSDEIPQDGRTSIAGRKSRLDTCSVQDELKDVEDRLFKWMTDRRLPIDRSQNAATSLLIKVFASHDSLQETNRRLVETLQERDTRIQRYRTAIATKDEKISSLEQQIYAERVAAQHDMSQLYQQYQSSLQWEQAKHADEVADLNRRQSKCEKQHKDYVNVLTTKHQSLIDTLTHKHETDIKRREDEYRVEIAHEKEKVKKAEEDMCLSVDNFQGLQDDELGKRFYKLTTEIEGLSRLTSAPDFVQQAEAMGFNVRLQSPIPLRDHTFLFQSILWKIVVDGTFLTPFRVFGAYGDPIYQTWRALFGVQDNALLEWPEADPLAEKWRYTTVERLRSARNAPTAPHRQHQEIQASYQDRISSLISTLSHLFVFPSTNNNSPSLATRLHELIEQASEFATLIAIQRYRVRFFLPSTLGLRGQLDTKYVKGVYPGSELEAAYANAEFVVSPGLVKEGNSRGGKLEEKVPLIKAVVYFNHEGSAG</sequence>
<comment type="caution">
    <text evidence="2">The sequence shown here is derived from an EMBL/GenBank/DDBJ whole genome shotgun (WGS) entry which is preliminary data.</text>
</comment>
<feature type="compositionally biased region" description="Basic and acidic residues" evidence="1">
    <location>
        <begin position="38"/>
        <end position="54"/>
    </location>
</feature>
<accession>W9VSX6</accession>
<name>W9VSX6_9EURO</name>
<feature type="region of interest" description="Disordered" evidence="1">
    <location>
        <begin position="1"/>
        <end position="64"/>
    </location>
</feature>
<dbReference type="AlphaFoldDB" id="W9VSX6"/>
<dbReference type="HOGENOM" id="CLU_525791_0_0_1"/>
<dbReference type="GeneID" id="19183620"/>
<evidence type="ECO:0000313" key="2">
    <source>
        <dbReference type="EMBL" id="EXJ56125.1"/>
    </source>
</evidence>
<dbReference type="EMBL" id="AMGW01000006">
    <property type="protein sequence ID" value="EXJ56125.1"/>
    <property type="molecule type" value="Genomic_DNA"/>
</dbReference>
<evidence type="ECO:0000256" key="1">
    <source>
        <dbReference type="SAM" id="MobiDB-lite"/>
    </source>
</evidence>